<keyword evidence="3" id="KW-1185">Reference proteome</keyword>
<protein>
    <submittedName>
        <fullName evidence="2">Uncharacterized protein</fullName>
    </submittedName>
</protein>
<gene>
    <name evidence="2" type="ORF">EV421DRAFT_1901466</name>
</gene>
<reference evidence="2" key="1">
    <citation type="submission" date="2023-06" db="EMBL/GenBank/DDBJ databases">
        <authorList>
            <consortium name="Lawrence Berkeley National Laboratory"/>
            <person name="Ahrendt S."/>
            <person name="Sahu N."/>
            <person name="Indic B."/>
            <person name="Wong-Bajracharya J."/>
            <person name="Merenyi Z."/>
            <person name="Ke H.-M."/>
            <person name="Monk M."/>
            <person name="Kocsube S."/>
            <person name="Drula E."/>
            <person name="Lipzen A."/>
            <person name="Balint B."/>
            <person name="Henrissat B."/>
            <person name="Andreopoulos B."/>
            <person name="Martin F.M."/>
            <person name="Harder C.B."/>
            <person name="Rigling D."/>
            <person name="Ford K.L."/>
            <person name="Foster G.D."/>
            <person name="Pangilinan J."/>
            <person name="Papanicolaou A."/>
            <person name="Barry K."/>
            <person name="LaButti K."/>
            <person name="Viragh M."/>
            <person name="Koriabine M."/>
            <person name="Yan M."/>
            <person name="Riley R."/>
            <person name="Champramary S."/>
            <person name="Plett K.L."/>
            <person name="Tsai I.J."/>
            <person name="Slot J."/>
            <person name="Sipos G."/>
            <person name="Plett J."/>
            <person name="Nagy L.G."/>
            <person name="Grigoriev I.V."/>
        </authorList>
    </citation>
    <scope>NUCLEOTIDE SEQUENCE</scope>
    <source>
        <strain evidence="2">FPL87.14</strain>
    </source>
</reference>
<feature type="region of interest" description="Disordered" evidence="1">
    <location>
        <begin position="210"/>
        <end position="230"/>
    </location>
</feature>
<proteinExistence type="predicted"/>
<sequence>MLNSTEYCLSTSPEPYKTALTLEGLMSEEYKLLTNECAATEEKYVEAIRAHEAWKAAKAKEAWLAKLELDKKAQSDKLKALQKVEEEQKVAEAKKKEKKKQIALLKKKQEAEGKQKKLDELKAKKIVDAMKKKKQDDLKKKKKEKKLQKEQKKAEKAAKAMESEKGATEVAEVALVNEEKGMDVDTEREMSEAMAPIGPKRKQALKSASVVEESDGEGRSGLSKRVKMKVSGPMEGEEELIERCMCCHQDSAYCFACLASKKSIHRRTCSRCKTKKAACSFNKGTLSVLAISSEEVLELLQKLVQTVETLSHKVDILTGQVISLRGHMDDLVDDFQSEDINSPEELISDMEE</sequence>
<feature type="compositionally biased region" description="Basic and acidic residues" evidence="1">
    <location>
        <begin position="147"/>
        <end position="166"/>
    </location>
</feature>
<dbReference type="AlphaFoldDB" id="A0AA39MUF1"/>
<feature type="compositionally biased region" description="Basic and acidic residues" evidence="1">
    <location>
        <begin position="129"/>
        <end position="139"/>
    </location>
</feature>
<feature type="region of interest" description="Disordered" evidence="1">
    <location>
        <begin position="129"/>
        <end position="166"/>
    </location>
</feature>
<dbReference type="EMBL" id="JAUEPT010000013">
    <property type="protein sequence ID" value="KAK0446613.1"/>
    <property type="molecule type" value="Genomic_DNA"/>
</dbReference>
<accession>A0AA39MUF1</accession>
<comment type="caution">
    <text evidence="2">The sequence shown here is derived from an EMBL/GenBank/DDBJ whole genome shotgun (WGS) entry which is preliminary data.</text>
</comment>
<evidence type="ECO:0000313" key="2">
    <source>
        <dbReference type="EMBL" id="KAK0446613.1"/>
    </source>
</evidence>
<organism evidence="2 3">
    <name type="scientific">Armillaria borealis</name>
    <dbReference type="NCBI Taxonomy" id="47425"/>
    <lineage>
        <taxon>Eukaryota</taxon>
        <taxon>Fungi</taxon>
        <taxon>Dikarya</taxon>
        <taxon>Basidiomycota</taxon>
        <taxon>Agaricomycotina</taxon>
        <taxon>Agaricomycetes</taxon>
        <taxon>Agaricomycetidae</taxon>
        <taxon>Agaricales</taxon>
        <taxon>Marasmiineae</taxon>
        <taxon>Physalacriaceae</taxon>
        <taxon>Armillaria</taxon>
    </lineage>
</organism>
<dbReference type="Proteomes" id="UP001175226">
    <property type="component" value="Unassembled WGS sequence"/>
</dbReference>
<name>A0AA39MUF1_9AGAR</name>
<evidence type="ECO:0000256" key="1">
    <source>
        <dbReference type="SAM" id="MobiDB-lite"/>
    </source>
</evidence>
<evidence type="ECO:0000313" key="3">
    <source>
        <dbReference type="Proteomes" id="UP001175226"/>
    </source>
</evidence>